<dbReference type="InterPro" id="IPR050595">
    <property type="entry name" value="Bact_response_regulator"/>
</dbReference>
<keyword evidence="1 2" id="KW-0597">Phosphoprotein</keyword>
<evidence type="ECO:0000256" key="3">
    <source>
        <dbReference type="SAM" id="Coils"/>
    </source>
</evidence>
<dbReference type="EMBL" id="ATHI01000031">
    <property type="protein sequence ID" value="EPR30686.1"/>
    <property type="molecule type" value="Genomic_DNA"/>
</dbReference>
<evidence type="ECO:0000256" key="2">
    <source>
        <dbReference type="PROSITE-ProRule" id="PRU00169"/>
    </source>
</evidence>
<gene>
    <name evidence="6" type="ORF">dsat_1408</name>
</gene>
<evidence type="ECO:0000259" key="5">
    <source>
        <dbReference type="PROSITE" id="PS50801"/>
    </source>
</evidence>
<dbReference type="AlphaFoldDB" id="S7T277"/>
<dbReference type="RefSeq" id="WP_020888104.1">
    <property type="nucleotide sequence ID" value="NZ_ATHI01000031.1"/>
</dbReference>
<dbReference type="PROSITE" id="PS50110">
    <property type="entry name" value="RESPONSE_REGULATORY"/>
    <property type="match status" value="1"/>
</dbReference>
<name>S7T277_9BACT</name>
<dbReference type="SUPFAM" id="SSF52172">
    <property type="entry name" value="CheY-like"/>
    <property type="match status" value="1"/>
</dbReference>
<dbReference type="Gene3D" id="3.40.50.2300">
    <property type="match status" value="1"/>
</dbReference>
<dbReference type="PANTHER" id="PTHR44591:SF3">
    <property type="entry name" value="RESPONSE REGULATORY DOMAIN-CONTAINING PROTEIN"/>
    <property type="match status" value="1"/>
</dbReference>
<feature type="domain" description="Response regulatory" evidence="4">
    <location>
        <begin position="3"/>
        <end position="117"/>
    </location>
</feature>
<dbReference type="SUPFAM" id="SSF52091">
    <property type="entry name" value="SpoIIaa-like"/>
    <property type="match status" value="1"/>
</dbReference>
<dbReference type="OrthoDB" id="9800029at2"/>
<reference evidence="6 7" key="1">
    <citation type="journal article" date="2013" name="Genome Announc.">
        <title>Draft genome sequences for three mercury-methylating, sulfate-reducing bacteria.</title>
        <authorList>
            <person name="Brown S.D."/>
            <person name="Hurt R.A.Jr."/>
            <person name="Gilmour C.C."/>
            <person name="Elias D.A."/>
        </authorList>
    </citation>
    <scope>NUCLEOTIDE SEQUENCE [LARGE SCALE GENOMIC DNA]</scope>
    <source>
        <strain evidence="6 7">DSM 16529</strain>
    </source>
</reference>
<feature type="coiled-coil region" evidence="3">
    <location>
        <begin position="106"/>
        <end position="133"/>
    </location>
</feature>
<dbReference type="InterPro" id="IPR011006">
    <property type="entry name" value="CheY-like_superfamily"/>
</dbReference>
<dbReference type="GO" id="GO:0000160">
    <property type="term" value="P:phosphorelay signal transduction system"/>
    <property type="evidence" value="ECO:0007669"/>
    <property type="project" value="InterPro"/>
</dbReference>
<feature type="modified residue" description="4-aspartylphosphate" evidence="2">
    <location>
        <position position="52"/>
    </location>
</feature>
<dbReference type="STRING" id="1121439.dsat_1408"/>
<evidence type="ECO:0000259" key="4">
    <source>
        <dbReference type="PROSITE" id="PS50110"/>
    </source>
</evidence>
<sequence length="238" mass="26265">MTKILVIDDERPTLGMFHLFLEKYGYEVLTAENGQEGLDIYETEKPPIILTDIKMPGMDGIQVLSRIKEVNPLAEVIVITGHGDMDLAIRALNLDATDFINKPIKKEELDAALQRAEERIRLAQNQEDEVRVQTQGQIMVIDVRGNVTSRSEAALLDAYRQAQGKGSGILLRFSENASINGAGIAILTQLLLDCRAKEIPTAVTGLSENFRRVFGIVGLATLTEVFNSEDEAIRSLNA</sequence>
<dbReference type="PANTHER" id="PTHR44591">
    <property type="entry name" value="STRESS RESPONSE REGULATOR PROTEIN 1"/>
    <property type="match status" value="1"/>
</dbReference>
<keyword evidence="7" id="KW-1185">Reference proteome</keyword>
<dbReference type="InterPro" id="IPR002645">
    <property type="entry name" value="STAS_dom"/>
</dbReference>
<dbReference type="SMART" id="SM00448">
    <property type="entry name" value="REC"/>
    <property type="match status" value="1"/>
</dbReference>
<dbReference type="eggNOG" id="COG2204">
    <property type="taxonomic scope" value="Bacteria"/>
</dbReference>
<feature type="domain" description="STAS" evidence="5">
    <location>
        <begin position="128"/>
        <end position="236"/>
    </location>
</feature>
<dbReference type="Proteomes" id="UP000014975">
    <property type="component" value="Unassembled WGS sequence"/>
</dbReference>
<evidence type="ECO:0000313" key="6">
    <source>
        <dbReference type="EMBL" id="EPR30686.1"/>
    </source>
</evidence>
<dbReference type="Pfam" id="PF01740">
    <property type="entry name" value="STAS"/>
    <property type="match status" value="1"/>
</dbReference>
<evidence type="ECO:0000313" key="7">
    <source>
        <dbReference type="Proteomes" id="UP000014975"/>
    </source>
</evidence>
<comment type="caution">
    <text evidence="6">The sequence shown here is derived from an EMBL/GenBank/DDBJ whole genome shotgun (WGS) entry which is preliminary data.</text>
</comment>
<dbReference type="InterPro" id="IPR001789">
    <property type="entry name" value="Sig_transdc_resp-reg_receiver"/>
</dbReference>
<proteinExistence type="predicted"/>
<keyword evidence="3" id="KW-0175">Coiled coil</keyword>
<dbReference type="Pfam" id="PF00072">
    <property type="entry name" value="Response_reg"/>
    <property type="match status" value="1"/>
</dbReference>
<dbReference type="Gene3D" id="3.30.750.24">
    <property type="entry name" value="STAS domain"/>
    <property type="match status" value="1"/>
</dbReference>
<evidence type="ECO:0000256" key="1">
    <source>
        <dbReference type="ARBA" id="ARBA00022553"/>
    </source>
</evidence>
<dbReference type="PATRIC" id="fig|1121439.3.peg.2793"/>
<dbReference type="InterPro" id="IPR036513">
    <property type="entry name" value="STAS_dom_sf"/>
</dbReference>
<protein>
    <submittedName>
        <fullName evidence="6">Response regulator receiver protein</fullName>
    </submittedName>
</protein>
<dbReference type="PROSITE" id="PS50801">
    <property type="entry name" value="STAS"/>
    <property type="match status" value="1"/>
</dbReference>
<organism evidence="6 7">
    <name type="scientific">Alkalidesulfovibrio alkalitolerans DSM 16529</name>
    <dbReference type="NCBI Taxonomy" id="1121439"/>
    <lineage>
        <taxon>Bacteria</taxon>
        <taxon>Pseudomonadati</taxon>
        <taxon>Thermodesulfobacteriota</taxon>
        <taxon>Desulfovibrionia</taxon>
        <taxon>Desulfovibrionales</taxon>
        <taxon>Desulfovibrionaceae</taxon>
        <taxon>Alkalidesulfovibrio</taxon>
    </lineage>
</organism>
<accession>S7T277</accession>
<dbReference type="CDD" id="cd07043">
    <property type="entry name" value="STAS_anti-anti-sigma_factors"/>
    <property type="match status" value="1"/>
</dbReference>